<dbReference type="Gene3D" id="3.40.50.970">
    <property type="match status" value="2"/>
</dbReference>
<dbReference type="InterPro" id="IPR004433">
    <property type="entry name" value="MenaQ_synth_MenD"/>
</dbReference>
<dbReference type="InterPro" id="IPR029035">
    <property type="entry name" value="DHS-like_NAD/FAD-binding_dom"/>
</dbReference>
<dbReference type="Gene3D" id="3.40.50.1220">
    <property type="entry name" value="TPP-binding domain"/>
    <property type="match status" value="1"/>
</dbReference>
<dbReference type="PANTHER" id="PTHR42916">
    <property type="entry name" value="2-SUCCINYL-5-ENOLPYRUVYL-6-HYDROXY-3-CYCLOHEXENE-1-CARBOXYLATE SYNTHASE"/>
    <property type="match status" value="1"/>
</dbReference>
<dbReference type="InterPro" id="IPR011766">
    <property type="entry name" value="TPP_enzyme_TPP-bd"/>
</dbReference>
<dbReference type="InterPro" id="IPR032264">
    <property type="entry name" value="MenD_middle"/>
</dbReference>
<dbReference type="GO" id="GO:0046872">
    <property type="term" value="F:metal ion binding"/>
    <property type="evidence" value="ECO:0007669"/>
    <property type="project" value="UniProtKB-KW"/>
</dbReference>
<keyword evidence="10" id="KW-1185">Reference proteome</keyword>
<evidence type="ECO:0000256" key="3">
    <source>
        <dbReference type="ARBA" id="ARBA00022842"/>
    </source>
</evidence>
<organism evidence="9 10">
    <name type="scientific">Lolium multiflorum</name>
    <name type="common">Italian ryegrass</name>
    <name type="synonym">Lolium perenne subsp. multiflorum</name>
    <dbReference type="NCBI Taxonomy" id="4521"/>
    <lineage>
        <taxon>Eukaryota</taxon>
        <taxon>Viridiplantae</taxon>
        <taxon>Streptophyta</taxon>
        <taxon>Embryophyta</taxon>
        <taxon>Tracheophyta</taxon>
        <taxon>Spermatophyta</taxon>
        <taxon>Magnoliopsida</taxon>
        <taxon>Liliopsida</taxon>
        <taxon>Poales</taxon>
        <taxon>Poaceae</taxon>
        <taxon>BOP clade</taxon>
        <taxon>Pooideae</taxon>
        <taxon>Poodae</taxon>
        <taxon>Poeae</taxon>
        <taxon>Poeae Chloroplast Group 2 (Poeae type)</taxon>
        <taxon>Loliodinae</taxon>
        <taxon>Loliinae</taxon>
        <taxon>Lolium</taxon>
    </lineage>
</organism>
<dbReference type="CDD" id="cd02009">
    <property type="entry name" value="TPP_SHCHC_synthase"/>
    <property type="match status" value="1"/>
</dbReference>
<comment type="caution">
    <text evidence="9">The sequence shown here is derived from an EMBL/GenBank/DDBJ whole genome shotgun (WGS) entry which is preliminary data.</text>
</comment>
<dbReference type="Pfam" id="PF02776">
    <property type="entry name" value="TPP_enzyme_N"/>
    <property type="match status" value="1"/>
</dbReference>
<dbReference type="Proteomes" id="UP001231189">
    <property type="component" value="Unassembled WGS sequence"/>
</dbReference>
<feature type="domain" description="Thiamine pyrophosphate enzyme TPP-binding" evidence="6">
    <location>
        <begin position="833"/>
        <end position="950"/>
    </location>
</feature>
<dbReference type="InterPro" id="IPR029061">
    <property type="entry name" value="THDP-binding"/>
</dbReference>
<evidence type="ECO:0000259" key="8">
    <source>
        <dbReference type="Pfam" id="PF16582"/>
    </source>
</evidence>
<gene>
    <name evidence="9" type="ORF">QYE76_023249</name>
</gene>
<proteinExistence type="inferred from homology"/>
<dbReference type="AlphaFoldDB" id="A0AAD8VS28"/>
<dbReference type="InterPro" id="IPR012001">
    <property type="entry name" value="Thiamin_PyroP_enz_TPP-bd_dom"/>
</dbReference>
<evidence type="ECO:0000259" key="7">
    <source>
        <dbReference type="Pfam" id="PF02776"/>
    </source>
</evidence>
<dbReference type="GO" id="GO:0030976">
    <property type="term" value="F:thiamine pyrophosphate binding"/>
    <property type="evidence" value="ECO:0007669"/>
    <property type="project" value="InterPro"/>
</dbReference>
<dbReference type="Pfam" id="PF02775">
    <property type="entry name" value="TPP_enzyme_C"/>
    <property type="match status" value="1"/>
</dbReference>
<dbReference type="Pfam" id="PF16582">
    <property type="entry name" value="TPP_enzyme_M_2"/>
    <property type="match status" value="1"/>
</dbReference>
<dbReference type="SUPFAM" id="SSF52467">
    <property type="entry name" value="DHS-like NAD/FAD-binding domain"/>
    <property type="match status" value="1"/>
</dbReference>
<dbReference type="NCBIfam" id="TIGR00173">
    <property type="entry name" value="menD"/>
    <property type="match status" value="1"/>
</dbReference>
<keyword evidence="4" id="KW-0786">Thiamine pyrophosphate</keyword>
<accession>A0AAD8VS28</accession>
<sequence>MLAVPAVSASPRFPLPFLPVLSPRPPLIPTLRRRCLYRHRVRRQCHGGGGPPLHLLHPVASRRTGIVIDVDEVQDIGDRDLPVDVSFTRRLPPVLTLVDGIAALRRATEELKASPPAAESGVIRFEVLVPPSTKALKWLCSQFRGSSLFPQFYLSRKLRSDPSIQLEISGVGSALCLHGSSHAKNGCGLISRYISFDSEFIGAYGAVGMKCDRELLSIEENADSFYFFIPQVELTEFDGYSVLSSTMVWDHSVSHTFEDSVCLSESCFNQVCGSYDSTASTCYEGMMKSYVGESYVLETGNAQLVYLDAEVLAKVNATTSMQKKKFLMSKQSFIRVSAQFLFSANMDICSQSNKMESFIKSCSNINSAWASLIVEECIRLGFTYFCIAPGSRSSPLALSATGHPLTTCVSCYDERSLGFHAVGYGRGCRKPAIVITSSGTAVSNLFPSVVEASQDFIPVVLLTADRPPELHDAGANQAINQVNHFGNYVRYFFNLPPPGDQMYARVILTTVDSAAYNAMQAPQGPVHINCAFREPLDHSNQGWSFDCLRGLDRWFRNNEPYTRYLGMKMVSAFGNYSCSIIEVLDIIKKANKGLLLIGALHKEDDMWAVALLARHLSWPVAADILSGLRMRKVLNSFPELDRNILFIDYIDQILLSDSVKSWINPDVIVQIGSRITSKRVEMFLESCFPSSYILIDTHPCRHDPSHVVTHRIQTSVSEFAASLCQCNLERKTSRWQDILMVLNSVVSQEIIFHVHSESSLTEPYVAHVIGEALYGDAVMFVGNSMVIRDLNMFGKGWLEHTTHGGNMIMHNIPDFVGATVAGNRGASGIDGLLSTAIGFAVGSNKRVCCVVGDISFLHDTNGLSLLNQRDQRKPMTVIVINNHGGAIFSLLPVAKTTSPQILQKYFYTSHDISISKLCGAHRVKHFLVQTKTELHDTLLKTRAEHLDCVVEVENHIDENANFHRSTSKLVFIITLVYVVSLNVCPCSAEL</sequence>
<evidence type="ECO:0000259" key="6">
    <source>
        <dbReference type="Pfam" id="PF02775"/>
    </source>
</evidence>
<keyword evidence="5" id="KW-0464">Manganese</keyword>
<dbReference type="HAMAP" id="MF_01659">
    <property type="entry name" value="MenD"/>
    <property type="match status" value="1"/>
</dbReference>
<dbReference type="GO" id="GO:0009234">
    <property type="term" value="P:menaquinone biosynthetic process"/>
    <property type="evidence" value="ECO:0007669"/>
    <property type="project" value="InterPro"/>
</dbReference>
<evidence type="ECO:0000256" key="5">
    <source>
        <dbReference type="ARBA" id="ARBA00023211"/>
    </source>
</evidence>
<feature type="domain" description="Thiamine pyrophosphate enzyme N-terminal TPP-binding" evidence="7">
    <location>
        <begin position="370"/>
        <end position="482"/>
    </location>
</feature>
<evidence type="ECO:0000256" key="2">
    <source>
        <dbReference type="ARBA" id="ARBA00022723"/>
    </source>
</evidence>
<dbReference type="SUPFAM" id="SSF52518">
    <property type="entry name" value="Thiamin diphosphate-binding fold (THDP-binding)"/>
    <property type="match status" value="2"/>
</dbReference>
<dbReference type="EMBL" id="JAUUTY010000006">
    <property type="protein sequence ID" value="KAK1617732.1"/>
    <property type="molecule type" value="Genomic_DNA"/>
</dbReference>
<reference evidence="9" key="1">
    <citation type="submission" date="2023-07" db="EMBL/GenBank/DDBJ databases">
        <title>A chromosome-level genome assembly of Lolium multiflorum.</title>
        <authorList>
            <person name="Chen Y."/>
            <person name="Copetti D."/>
            <person name="Kolliker R."/>
            <person name="Studer B."/>
        </authorList>
    </citation>
    <scope>NUCLEOTIDE SEQUENCE</scope>
    <source>
        <strain evidence="9">02402/16</strain>
        <tissue evidence="9">Leaf</tissue>
    </source>
</reference>
<evidence type="ECO:0000313" key="10">
    <source>
        <dbReference type="Proteomes" id="UP001231189"/>
    </source>
</evidence>
<evidence type="ECO:0000256" key="4">
    <source>
        <dbReference type="ARBA" id="ARBA00023052"/>
    </source>
</evidence>
<evidence type="ECO:0000313" key="9">
    <source>
        <dbReference type="EMBL" id="KAK1617732.1"/>
    </source>
</evidence>
<feature type="domain" description="Menaquinone biosynthesis protein MenD middle" evidence="8">
    <location>
        <begin position="548"/>
        <end position="781"/>
    </location>
</feature>
<keyword evidence="3" id="KW-0460">Magnesium</keyword>
<evidence type="ECO:0000256" key="1">
    <source>
        <dbReference type="ARBA" id="ARBA00022679"/>
    </source>
</evidence>
<dbReference type="CDD" id="cd07037">
    <property type="entry name" value="TPP_PYR_MenD"/>
    <property type="match status" value="1"/>
</dbReference>
<dbReference type="GO" id="GO:0070204">
    <property type="term" value="F:2-succinyl-5-enolpyruvyl-6-hydroxy-3-cyclohexene-1-carboxylic-acid synthase activity"/>
    <property type="evidence" value="ECO:0007669"/>
    <property type="project" value="InterPro"/>
</dbReference>
<keyword evidence="2" id="KW-0479">Metal-binding</keyword>
<keyword evidence="1" id="KW-0808">Transferase</keyword>
<name>A0AAD8VS28_LOLMU</name>
<dbReference type="PANTHER" id="PTHR42916:SF1">
    <property type="entry name" value="PROTEIN PHYLLO, CHLOROPLASTIC"/>
    <property type="match status" value="1"/>
</dbReference>
<protein>
    <submittedName>
        <fullName evidence="9">Uncharacterized protein</fullName>
    </submittedName>
</protein>